<gene>
    <name evidence="1" type="ORF">B0I32_14529</name>
</gene>
<dbReference type="AlphaFoldDB" id="A0A2T0LS21"/>
<protein>
    <submittedName>
        <fullName evidence="1">Uncharacterized protein</fullName>
    </submittedName>
</protein>
<dbReference type="EMBL" id="PVNG01000045">
    <property type="protein sequence ID" value="PRX46340.1"/>
    <property type="molecule type" value="Genomic_DNA"/>
</dbReference>
<reference evidence="1 2" key="1">
    <citation type="submission" date="2018-03" db="EMBL/GenBank/DDBJ databases">
        <title>Genomic Encyclopedia of Type Strains, Phase III (KMG-III): the genomes of soil and plant-associated and newly described type strains.</title>
        <authorList>
            <person name="Whitman W."/>
        </authorList>
    </citation>
    <scope>NUCLEOTIDE SEQUENCE [LARGE SCALE GENOMIC DNA]</scope>
    <source>
        <strain evidence="1 2">CGMCC 4.7104</strain>
    </source>
</reference>
<evidence type="ECO:0000313" key="1">
    <source>
        <dbReference type="EMBL" id="PRX46340.1"/>
    </source>
</evidence>
<sequence>MPSVPSDAAEPEWISARERAIFLATLSAIDPQLVVDQESAVHYGIATCLDIREGADDGEPGLVEKRVRFRFGRGGADVSQSQAQKIVKAVNVWCR</sequence>
<organism evidence="1 2">
    <name type="scientific">Nonomuraea fuscirosea</name>
    <dbReference type="NCBI Taxonomy" id="1291556"/>
    <lineage>
        <taxon>Bacteria</taxon>
        <taxon>Bacillati</taxon>
        <taxon>Actinomycetota</taxon>
        <taxon>Actinomycetes</taxon>
        <taxon>Streptosporangiales</taxon>
        <taxon>Streptosporangiaceae</taxon>
        <taxon>Nonomuraea</taxon>
    </lineage>
</organism>
<comment type="caution">
    <text evidence="1">The sequence shown here is derived from an EMBL/GenBank/DDBJ whole genome shotgun (WGS) entry which is preliminary data.</text>
</comment>
<proteinExistence type="predicted"/>
<keyword evidence="2" id="KW-1185">Reference proteome</keyword>
<name>A0A2T0LS21_9ACTN</name>
<accession>A0A2T0LS21</accession>
<evidence type="ECO:0000313" key="2">
    <source>
        <dbReference type="Proteomes" id="UP000238312"/>
    </source>
</evidence>
<dbReference type="Proteomes" id="UP000238312">
    <property type="component" value="Unassembled WGS sequence"/>
</dbReference>